<proteinExistence type="predicted"/>
<gene>
    <name evidence="2" type="ORF">HYQ43_18635</name>
</gene>
<dbReference type="InterPro" id="IPR018777">
    <property type="entry name" value="Replication_initiator_prot_A"/>
</dbReference>
<name>A0A7H9BZ70_PARPN</name>
<evidence type="ECO:0000313" key="2">
    <source>
        <dbReference type="EMBL" id="QLH16118.1"/>
    </source>
</evidence>
<evidence type="ECO:0000256" key="1">
    <source>
        <dbReference type="SAM" id="MobiDB-lite"/>
    </source>
</evidence>
<organism evidence="2 3">
    <name type="scientific">Paracoccus pantotrophus</name>
    <name type="common">Thiosphaera pantotropha</name>
    <dbReference type="NCBI Taxonomy" id="82367"/>
    <lineage>
        <taxon>Bacteria</taxon>
        <taxon>Pseudomonadati</taxon>
        <taxon>Pseudomonadota</taxon>
        <taxon>Alphaproteobacteria</taxon>
        <taxon>Rhodobacterales</taxon>
        <taxon>Paracoccaceae</taxon>
        <taxon>Paracoccus</taxon>
    </lineage>
</organism>
<reference evidence="2 3" key="1">
    <citation type="submission" date="2020-07" db="EMBL/GenBank/DDBJ databases">
        <title>The complete genome of Paracoccus pantotrophus ACCC 10489.</title>
        <authorList>
            <person name="Si Y."/>
        </authorList>
    </citation>
    <scope>NUCLEOTIDE SEQUENCE [LARGE SCALE GENOMIC DNA]</scope>
    <source>
        <strain evidence="2 3">ACCC10489</strain>
    </source>
</reference>
<accession>A0A7H9BZ70</accession>
<dbReference type="AlphaFoldDB" id="A0A7H9BZ70"/>
<evidence type="ECO:0000313" key="3">
    <source>
        <dbReference type="Proteomes" id="UP000509322"/>
    </source>
</evidence>
<dbReference type="EMBL" id="CP058690">
    <property type="protein sequence ID" value="QLH16118.1"/>
    <property type="molecule type" value="Genomic_DNA"/>
</dbReference>
<dbReference type="Pfam" id="PF10134">
    <property type="entry name" value="RPA"/>
    <property type="match status" value="1"/>
</dbReference>
<sequence length="462" mass="52217">MSRRPLPGSERARLDPFVIATGDASPRDQRDLMERPFFSLAKSRRTIPIRYAAGDVQVEVLAVPEHGMATIWDADVLIWAASQIVEAENCGLRTSRFLRFTPYQLLTAIGRESGASDYRLLRASLARLQSTVIRTTIRHGENWRRHQFSWINEWEELSRHDGRSDGMELVLPDWFYRGVIDRSLVLAIDPAYFRLKGGIERWLYRVARKHAGRQPQGWIFDIPHLHEKSGSLARVSDFALQIRRIAARQSIPGYRLLPEREGGREFLRILPLNLPTETGDHSVDAFGISHATGFGRSHAAHSGYHTQNPQLSLWPETTIPPLNLYNLKDSNFCRAAGDGDNHCRGARFREPGRGFMNSLHDTRTGFAIPEPNTAQNPLVSKPDHSISDDQVAQDLHSNQYAIPDYHEPDSQTWNQSPSANPLEKRDSSDGSIHETWKNDNHRPAAGISHHFSPFPAAEGGEE</sequence>
<dbReference type="RefSeq" id="WP_152367801.1">
    <property type="nucleotide sequence ID" value="NZ_CP058690.1"/>
</dbReference>
<feature type="region of interest" description="Disordered" evidence="1">
    <location>
        <begin position="402"/>
        <end position="462"/>
    </location>
</feature>
<feature type="compositionally biased region" description="Basic and acidic residues" evidence="1">
    <location>
        <begin position="422"/>
        <end position="442"/>
    </location>
</feature>
<protein>
    <submittedName>
        <fullName evidence="2">Replication initiator protein A</fullName>
    </submittedName>
</protein>
<dbReference type="Proteomes" id="UP000509322">
    <property type="component" value="Chromosome 2"/>
</dbReference>
<feature type="compositionally biased region" description="Polar residues" evidence="1">
    <location>
        <begin position="410"/>
        <end position="419"/>
    </location>
</feature>